<keyword evidence="5" id="KW-1185">Reference proteome</keyword>
<evidence type="ECO:0000313" key="3">
    <source>
        <dbReference type="EMBL" id="PNW13923.1"/>
    </source>
</evidence>
<evidence type="ECO:0000313" key="5">
    <source>
        <dbReference type="Proteomes" id="UP000279972"/>
    </source>
</evidence>
<evidence type="ECO:0000259" key="1">
    <source>
        <dbReference type="Pfam" id="PF03432"/>
    </source>
</evidence>
<dbReference type="Proteomes" id="UP000279972">
    <property type="component" value="Chromosome"/>
</dbReference>
<dbReference type="AlphaFoldDB" id="A0A3G6RG06"/>
<dbReference type="OrthoDB" id="915634at2"/>
<reference evidence="3 4" key="1">
    <citation type="submission" date="2018-01" db="EMBL/GenBank/DDBJ databases">
        <title>Draft genome sequences of Chryseobacterium lactis NCTC11390, Chryseobacterium oncorhynchi 701B-08, and Chryseobacterium viscerum 687B-08.</title>
        <authorList>
            <person name="Jeong J.-J."/>
            <person name="Lee Y.J."/>
            <person name="Park B."/>
            <person name="Choi I.-G."/>
            <person name="Kim K.D."/>
        </authorList>
    </citation>
    <scope>NUCLEOTIDE SEQUENCE [LARGE SCALE GENOMIC DNA]</scope>
    <source>
        <strain evidence="3 4">NCTC11390</strain>
    </source>
</reference>
<organism evidence="3 4">
    <name type="scientific">Chryseobacterium lactis</name>
    <dbReference type="NCBI Taxonomy" id="1241981"/>
    <lineage>
        <taxon>Bacteria</taxon>
        <taxon>Pseudomonadati</taxon>
        <taxon>Bacteroidota</taxon>
        <taxon>Flavobacteriia</taxon>
        <taxon>Flavobacteriales</taxon>
        <taxon>Weeksellaceae</taxon>
        <taxon>Chryseobacterium group</taxon>
        <taxon>Chryseobacterium</taxon>
    </lineage>
</organism>
<name>A0A3G6RG06_CHRLC</name>
<dbReference type="InterPro" id="IPR005094">
    <property type="entry name" value="Endonuclease_MobA/VirD2"/>
</dbReference>
<evidence type="ECO:0000313" key="4">
    <source>
        <dbReference type="Proteomes" id="UP000236262"/>
    </source>
</evidence>
<dbReference type="NCBIfam" id="NF041325">
    <property type="entry name" value="Bacteroid_MobB"/>
    <property type="match status" value="1"/>
</dbReference>
<dbReference type="EMBL" id="CP033924">
    <property type="protein sequence ID" value="AZA82401.1"/>
    <property type="molecule type" value="Genomic_DNA"/>
</dbReference>
<gene>
    <name evidence="3" type="ORF">C1637_08615</name>
    <name evidence="2" type="ORF">EG342_11080</name>
</gene>
<protein>
    <submittedName>
        <fullName evidence="3">Relaxase</fullName>
    </submittedName>
</protein>
<evidence type="ECO:0000313" key="2">
    <source>
        <dbReference type="EMBL" id="AZA82401.1"/>
    </source>
</evidence>
<accession>A0A3G6RG06</accession>
<dbReference type="RefSeq" id="WP_103290933.1">
    <property type="nucleotide sequence ID" value="NZ_CP033924.1"/>
</dbReference>
<dbReference type="KEGG" id="clac:EG342_11080"/>
<dbReference type="Proteomes" id="UP000236262">
    <property type="component" value="Unassembled WGS sequence"/>
</dbReference>
<feature type="domain" description="MobA/VirD2-like nuclease" evidence="1">
    <location>
        <begin position="17"/>
        <end position="151"/>
    </location>
</feature>
<sequence length="427" mass="48538">MIAKIGRGSKIYGALLYNHNKVIQDKGQILHMNNMLETPDGNYTTGQLLASFMPNLASNKKTEKTVIHISLNPDPGDIVSDEDFIRIANEYMTKMGYGNQPYVVFKHNDIDRTHIHIVSTTIDENGKKISDVFEKKRSMEICRKIEKDYNLTPADQKINFDESFKFTPVNYNNGNIKSQIASVVRYLPNYYNFQNLGSYNALLSLFNIIAEHIKKDINGELKEGLAYFALDVNGNKVGNPFKASLFGKQSGLAALRSHFEKSKQISDDIKVKTRTIISQALNLTSNEKEFKDYLIEQGINIVIRRNDQGRVYGITFVDHNTGHVFNGSHLGKQFSANIFHELFSKKEVNENLKIEDILPKNPGVSLRTSLKDDLHPIFDFMIKTSGIISDWGLLDSILLGGMSEDPEEQLFEFNMKKRKKKRGQNKS</sequence>
<dbReference type="EMBL" id="PPEH01000003">
    <property type="protein sequence ID" value="PNW13923.1"/>
    <property type="molecule type" value="Genomic_DNA"/>
</dbReference>
<dbReference type="Pfam" id="PF03432">
    <property type="entry name" value="Relaxase"/>
    <property type="match status" value="1"/>
</dbReference>
<proteinExistence type="predicted"/>
<reference evidence="2 5" key="2">
    <citation type="submission" date="2018-11" db="EMBL/GenBank/DDBJ databases">
        <title>Proposal to divide the Flavobacteriaceae and reorganize its genera based on Amino Acid Identity values calculated from whole genome sequences.</title>
        <authorList>
            <person name="Nicholson A.C."/>
            <person name="Gulvik C.A."/>
            <person name="Whitney A.M."/>
            <person name="Humrighouse B.W."/>
            <person name="Bell M."/>
            <person name="Holmes B."/>
            <person name="Steigerwalt A.G."/>
            <person name="Villarma A."/>
            <person name="Sheth M."/>
            <person name="Batra D."/>
            <person name="Pryor J."/>
            <person name="Bernardet J.-F."/>
            <person name="Hugo C."/>
            <person name="Kampfer P."/>
            <person name="Newman J."/>
            <person name="McQuiston J.R."/>
        </authorList>
    </citation>
    <scope>NUCLEOTIDE SEQUENCE [LARGE SCALE GENOMIC DNA]</scope>
    <source>
        <strain evidence="2 5">KC_1864</strain>
    </source>
</reference>